<dbReference type="GO" id="GO:0004175">
    <property type="term" value="F:endopeptidase activity"/>
    <property type="evidence" value="ECO:0007669"/>
    <property type="project" value="TreeGrafter"/>
</dbReference>
<dbReference type="EMBL" id="LGRX02010712">
    <property type="protein sequence ID" value="KAK3269854.1"/>
    <property type="molecule type" value="Genomic_DNA"/>
</dbReference>
<dbReference type="CDD" id="cd00108">
    <property type="entry name" value="KR"/>
    <property type="match status" value="1"/>
</dbReference>
<proteinExistence type="predicted"/>
<organism evidence="4 5">
    <name type="scientific">Cymbomonas tetramitiformis</name>
    <dbReference type="NCBI Taxonomy" id="36881"/>
    <lineage>
        <taxon>Eukaryota</taxon>
        <taxon>Viridiplantae</taxon>
        <taxon>Chlorophyta</taxon>
        <taxon>Pyramimonadophyceae</taxon>
        <taxon>Pyramimonadales</taxon>
        <taxon>Pyramimonadaceae</taxon>
        <taxon>Cymbomonas</taxon>
    </lineage>
</organism>
<evidence type="ECO:0000256" key="2">
    <source>
        <dbReference type="ARBA" id="ARBA00023157"/>
    </source>
</evidence>
<feature type="domain" description="Kringle" evidence="3">
    <location>
        <begin position="699"/>
        <end position="772"/>
    </location>
</feature>
<protein>
    <recommendedName>
        <fullName evidence="3">Kringle domain-containing protein</fullName>
    </recommendedName>
</protein>
<dbReference type="Pfam" id="PF00051">
    <property type="entry name" value="Kringle"/>
    <property type="match status" value="1"/>
</dbReference>
<dbReference type="PANTHER" id="PTHR24261:SF7">
    <property type="entry name" value="KRINGLE DOMAIN-CONTAINING PROTEIN"/>
    <property type="match status" value="1"/>
</dbReference>
<evidence type="ECO:0000313" key="4">
    <source>
        <dbReference type="EMBL" id="KAK3269854.1"/>
    </source>
</evidence>
<dbReference type="SMART" id="SM00130">
    <property type="entry name" value="KR"/>
    <property type="match status" value="1"/>
</dbReference>
<dbReference type="SUPFAM" id="SSF57440">
    <property type="entry name" value="Kringle-like"/>
    <property type="match status" value="1"/>
</dbReference>
<dbReference type="PRINTS" id="PR00018">
    <property type="entry name" value="KRINGLE"/>
</dbReference>
<comment type="caution">
    <text evidence="4">The sequence shown here is derived from an EMBL/GenBank/DDBJ whole genome shotgun (WGS) entry which is preliminary data.</text>
</comment>
<reference evidence="4 5" key="1">
    <citation type="journal article" date="2015" name="Genome Biol. Evol.">
        <title>Comparative Genomics of a Bacterivorous Green Alga Reveals Evolutionary Causalities and Consequences of Phago-Mixotrophic Mode of Nutrition.</title>
        <authorList>
            <person name="Burns J.A."/>
            <person name="Paasch A."/>
            <person name="Narechania A."/>
            <person name="Kim E."/>
        </authorList>
    </citation>
    <scope>NUCLEOTIDE SEQUENCE [LARGE SCALE GENOMIC DNA]</scope>
    <source>
        <strain evidence="4 5">PLY_AMNH</strain>
    </source>
</reference>
<dbReference type="AlphaFoldDB" id="A0AAE0L2Y2"/>
<name>A0AAE0L2Y2_9CHLO</name>
<dbReference type="Gene3D" id="2.40.20.10">
    <property type="entry name" value="Plasminogen Kringle 4"/>
    <property type="match status" value="1"/>
</dbReference>
<dbReference type="PANTHER" id="PTHR24261">
    <property type="entry name" value="PLASMINOGEN-RELATED"/>
    <property type="match status" value="1"/>
</dbReference>
<dbReference type="GO" id="GO:0005615">
    <property type="term" value="C:extracellular space"/>
    <property type="evidence" value="ECO:0007669"/>
    <property type="project" value="TreeGrafter"/>
</dbReference>
<dbReference type="InterPro" id="IPR013806">
    <property type="entry name" value="Kringle-like"/>
</dbReference>
<dbReference type="InterPro" id="IPR050759">
    <property type="entry name" value="Serine_protease_kringle"/>
</dbReference>
<accession>A0AAE0L2Y2</accession>
<evidence type="ECO:0000313" key="5">
    <source>
        <dbReference type="Proteomes" id="UP001190700"/>
    </source>
</evidence>
<dbReference type="Proteomes" id="UP001190700">
    <property type="component" value="Unassembled WGS sequence"/>
</dbReference>
<dbReference type="GO" id="GO:0005102">
    <property type="term" value="F:signaling receptor binding"/>
    <property type="evidence" value="ECO:0007669"/>
    <property type="project" value="TreeGrafter"/>
</dbReference>
<keyword evidence="1" id="KW-0420">Kringle</keyword>
<gene>
    <name evidence="4" type="ORF">CYMTET_21723</name>
</gene>
<sequence>MKVRVPAGKLYDALGRPNVASPELTLDYAPKHYITEGLNITGQLVPWDGHVCLTPLETIYYETNINECSQDLCSEGGCVDDRCRYTIFQWSYEETNDNVFDIGLDGTYQNALFFDGQLIDVHTYNRLAPGESKNRTVDLRYLARSNTWAPKASLWGDVDQEVHRLDMILDYGDGGNNLHRGSVFVQYSGFDQTSTCDQLNGLIVSRNFVPWGETICLIPEDVVRYSDPRTECVAVTCGEGGCLTYDCQHQEVEIIYVESNLYINDVPVHDANTGNLVFQYDRKYNNTFLFDDQIVHIAENDRLGYDLSRRLQFMMHYSGPSTTEREEFFRALYDHQHTISMIFDDGYISETYSINVRFCGFEEELPTGPTMFNCTCGQSLDGGRGVEEVVAGEDNGILFWGSDRSCLLPQYVTDTGGYNGKGVNFSVVSRETLRQYGGRAASYRLGLMPLTSPEYECAFRQYASSANSTNRTLVQRHDFGPMTIKPGRETVNYFFVPLQDMINTEMFHLDWKVDLHNTVPEMRQGDLYGGLRPDEEVNEYSVSFRVCWGADLQTGSSLQFKQAHGLGLRSVEAGEVLCLDDFLTYQKGSEGQFVFNLQYNQTNGGLEEAEVPLEEGLASGWKNVLYWDGAQIAQDWYYSTLGVQETDTRELSVSLGHPDDMPHTMKLVLDVDERLEEAFEDNNEITIQVQCCYDPEDLGMGYSGDLAESESGLQCLSWSQPPKKGPDLLYYDRYPELLSASNSCRNPDGDKRPWCYTNSMSVRWEYCEIPPCMSPPPPFPGPPPPCPGPPPPCLTHHPCPHLPFHPHDHPFPRIRPGTPPGLRTRLCLPSLRCHLQHLSRLQHNLLYPKGVVACALLRLPLILPGSTSVPLPPLQSPSLFITPSWRVLPPGRHAVRARLLCMPWAFVHRTSTGAATTEVVVTSTIAFEAADFGSLPSTFDWDFRSTMAYAAHRSWGHVHILSKTSGSVLVDSEVRFATWAALCTTWITF</sequence>
<dbReference type="InterPro" id="IPR038178">
    <property type="entry name" value="Kringle_sf"/>
</dbReference>
<evidence type="ECO:0000256" key="1">
    <source>
        <dbReference type="ARBA" id="ARBA00022572"/>
    </source>
</evidence>
<dbReference type="PROSITE" id="PS50070">
    <property type="entry name" value="KRINGLE_2"/>
    <property type="match status" value="1"/>
</dbReference>
<dbReference type="InterPro" id="IPR000001">
    <property type="entry name" value="Kringle"/>
</dbReference>
<keyword evidence="2" id="KW-1015">Disulfide bond</keyword>
<evidence type="ECO:0000259" key="3">
    <source>
        <dbReference type="PROSITE" id="PS50070"/>
    </source>
</evidence>
<keyword evidence="5" id="KW-1185">Reference proteome</keyword>